<protein>
    <submittedName>
        <fullName evidence="2">3-oxoacyl-ACP reductase</fullName>
    </submittedName>
</protein>
<dbReference type="EMBL" id="QKQS01000023">
    <property type="protein sequence ID" value="PZA10314.1"/>
    <property type="molecule type" value="Genomic_DNA"/>
</dbReference>
<gene>
    <name evidence="2" type="ORF">DNX69_13085</name>
</gene>
<dbReference type="GO" id="GO:0016616">
    <property type="term" value="F:oxidoreductase activity, acting on the CH-OH group of donors, NAD or NADP as acceptor"/>
    <property type="evidence" value="ECO:0007669"/>
    <property type="project" value="TreeGrafter"/>
</dbReference>
<dbReference type="InterPro" id="IPR036291">
    <property type="entry name" value="NAD(P)-bd_dom_sf"/>
</dbReference>
<dbReference type="AlphaFoldDB" id="A0A323UC50"/>
<evidence type="ECO:0000256" key="1">
    <source>
        <dbReference type="ARBA" id="ARBA00006484"/>
    </source>
</evidence>
<dbReference type="PRINTS" id="PR00081">
    <property type="entry name" value="GDHRDH"/>
</dbReference>
<dbReference type="Gene3D" id="3.40.50.720">
    <property type="entry name" value="NAD(P)-binding Rossmann-like Domain"/>
    <property type="match status" value="1"/>
</dbReference>
<evidence type="ECO:0000313" key="2">
    <source>
        <dbReference type="EMBL" id="PZA10314.1"/>
    </source>
</evidence>
<comment type="similarity">
    <text evidence="1">Belongs to the short-chain dehydrogenases/reductases (SDR) family.</text>
</comment>
<comment type="caution">
    <text evidence="2">The sequence shown here is derived from an EMBL/GenBank/DDBJ whole genome shotgun (WGS) entry which is preliminary data.</text>
</comment>
<dbReference type="Pfam" id="PF13561">
    <property type="entry name" value="adh_short_C2"/>
    <property type="match status" value="1"/>
</dbReference>
<name>A0A323UC50_RHOPL</name>
<dbReference type="PANTHER" id="PTHR42760:SF122">
    <property type="entry name" value="NAD(P)-BINDING PROTEIN"/>
    <property type="match status" value="1"/>
</dbReference>
<sequence length="267" mass="28020">MQRLNGKTALVVGAGSIGPGWGNGKATAVTFAREGAQVFCVDRNIEAAEETVDIIKAEGGRGIAFAADVSRADEVEAMVTACVKAWDGIDVLDNNVGIAETGSVVDVAEADWDRVFAINLKSAYLAMKYVVPVMQRQGGGSIINISSIASIRHLGISYISYAASKAAMNALTRNTAVEYAKDHIRVNAILPGLMKTPMVAHSAGLAASYSGGDVDAMWRARDAQVPMGHMGEAWDVANAALFLASDESKYVTGIELVVDGGLTLKVN</sequence>
<organism evidence="2 3">
    <name type="scientific">Rhodopseudomonas palustris</name>
    <dbReference type="NCBI Taxonomy" id="1076"/>
    <lineage>
        <taxon>Bacteria</taxon>
        <taxon>Pseudomonadati</taxon>
        <taxon>Pseudomonadota</taxon>
        <taxon>Alphaproteobacteria</taxon>
        <taxon>Hyphomicrobiales</taxon>
        <taxon>Nitrobacteraceae</taxon>
        <taxon>Rhodopseudomonas</taxon>
    </lineage>
</organism>
<dbReference type="PRINTS" id="PR00080">
    <property type="entry name" value="SDRFAMILY"/>
</dbReference>
<proteinExistence type="inferred from homology"/>
<dbReference type="FunFam" id="3.40.50.720:FF:000084">
    <property type="entry name" value="Short-chain dehydrogenase reductase"/>
    <property type="match status" value="1"/>
</dbReference>
<dbReference type="GO" id="GO:0048038">
    <property type="term" value="F:quinone binding"/>
    <property type="evidence" value="ECO:0007669"/>
    <property type="project" value="TreeGrafter"/>
</dbReference>
<dbReference type="NCBIfam" id="NF005559">
    <property type="entry name" value="PRK07231.1"/>
    <property type="match status" value="1"/>
</dbReference>
<dbReference type="PROSITE" id="PS00061">
    <property type="entry name" value="ADH_SHORT"/>
    <property type="match status" value="1"/>
</dbReference>
<dbReference type="Proteomes" id="UP000248134">
    <property type="component" value="Unassembled WGS sequence"/>
</dbReference>
<reference evidence="2 3" key="1">
    <citation type="submission" date="2018-06" db="EMBL/GenBank/DDBJ databases">
        <title>Draft Whole-Genome Sequence of the purple photosynthetic bacterium Rhodospeudomonas palustris XCP.</title>
        <authorList>
            <person name="Rayyan A."/>
            <person name="Meyer T.E."/>
            <person name="Kyndt J.A."/>
        </authorList>
    </citation>
    <scope>NUCLEOTIDE SEQUENCE [LARGE SCALE GENOMIC DNA]</scope>
    <source>
        <strain evidence="2 3">XCP</strain>
    </source>
</reference>
<evidence type="ECO:0000313" key="3">
    <source>
        <dbReference type="Proteomes" id="UP000248134"/>
    </source>
</evidence>
<accession>A0A323UC50</accession>
<dbReference type="CDD" id="cd05233">
    <property type="entry name" value="SDR_c"/>
    <property type="match status" value="1"/>
</dbReference>
<dbReference type="SUPFAM" id="SSF51735">
    <property type="entry name" value="NAD(P)-binding Rossmann-fold domains"/>
    <property type="match status" value="1"/>
</dbReference>
<dbReference type="OrthoDB" id="9797020at2"/>
<dbReference type="GO" id="GO:0006633">
    <property type="term" value="P:fatty acid biosynthetic process"/>
    <property type="evidence" value="ECO:0007669"/>
    <property type="project" value="TreeGrafter"/>
</dbReference>
<dbReference type="InterPro" id="IPR002347">
    <property type="entry name" value="SDR_fam"/>
</dbReference>
<dbReference type="RefSeq" id="WP_110786423.1">
    <property type="nucleotide sequence ID" value="NZ_QKQS01000023.1"/>
</dbReference>
<dbReference type="InterPro" id="IPR020904">
    <property type="entry name" value="Sc_DH/Rdtase_CS"/>
</dbReference>
<dbReference type="PANTHER" id="PTHR42760">
    <property type="entry name" value="SHORT-CHAIN DEHYDROGENASES/REDUCTASES FAMILY MEMBER"/>
    <property type="match status" value="1"/>
</dbReference>